<protein>
    <recommendedName>
        <fullName evidence="6">C3H1-type domain-containing protein</fullName>
    </recommendedName>
</protein>
<evidence type="ECO:0000313" key="8">
    <source>
        <dbReference type="Proteomes" id="UP001642406"/>
    </source>
</evidence>
<dbReference type="EMBL" id="CAWUHC010000007">
    <property type="protein sequence ID" value="CAK7211878.1"/>
    <property type="molecule type" value="Genomic_DNA"/>
</dbReference>
<keyword evidence="8" id="KW-1185">Reference proteome</keyword>
<dbReference type="InterPro" id="IPR036855">
    <property type="entry name" value="Znf_CCCH_sf"/>
</dbReference>
<dbReference type="Proteomes" id="UP001642406">
    <property type="component" value="Unassembled WGS sequence"/>
</dbReference>
<dbReference type="Pfam" id="PF00642">
    <property type="entry name" value="zf-CCCH"/>
    <property type="match status" value="1"/>
</dbReference>
<dbReference type="SMART" id="SM00356">
    <property type="entry name" value="ZnF_C3H1"/>
    <property type="match status" value="1"/>
</dbReference>
<evidence type="ECO:0000313" key="7">
    <source>
        <dbReference type="EMBL" id="CAK7211878.1"/>
    </source>
</evidence>
<keyword evidence="1 4" id="KW-0479">Metal-binding</keyword>
<comment type="caution">
    <text evidence="7">The sequence shown here is derived from an EMBL/GenBank/DDBJ whole genome shotgun (WGS) entry which is preliminary data.</text>
</comment>
<name>A0ABP0AX72_9PEZI</name>
<proteinExistence type="predicted"/>
<dbReference type="SUPFAM" id="SSF90229">
    <property type="entry name" value="CCCH zinc finger"/>
    <property type="match status" value="1"/>
</dbReference>
<evidence type="ECO:0000256" key="3">
    <source>
        <dbReference type="ARBA" id="ARBA00022833"/>
    </source>
</evidence>
<feature type="compositionally biased region" description="Low complexity" evidence="5">
    <location>
        <begin position="199"/>
        <end position="210"/>
    </location>
</feature>
<evidence type="ECO:0000259" key="6">
    <source>
        <dbReference type="PROSITE" id="PS50103"/>
    </source>
</evidence>
<organism evidence="7 8">
    <name type="scientific">Sporothrix bragantina</name>
    <dbReference type="NCBI Taxonomy" id="671064"/>
    <lineage>
        <taxon>Eukaryota</taxon>
        <taxon>Fungi</taxon>
        <taxon>Dikarya</taxon>
        <taxon>Ascomycota</taxon>
        <taxon>Pezizomycotina</taxon>
        <taxon>Sordariomycetes</taxon>
        <taxon>Sordariomycetidae</taxon>
        <taxon>Ophiostomatales</taxon>
        <taxon>Ophiostomataceae</taxon>
        <taxon>Sporothrix</taxon>
    </lineage>
</organism>
<keyword evidence="2 4" id="KW-0863">Zinc-finger</keyword>
<feature type="domain" description="C3H1-type" evidence="6">
    <location>
        <begin position="266"/>
        <end position="294"/>
    </location>
</feature>
<feature type="region of interest" description="Disordered" evidence="5">
    <location>
        <begin position="231"/>
        <end position="262"/>
    </location>
</feature>
<sequence>MFSPRPLHYIVRPGLVTTLLSGGLSQGPARLVPLIAVDQLPAWLDIVGVPRNLPAEDAVKMVAIVGGSESGNAGDGVYDVRVLQDNTSTVPATPTKPKIKVKIEEDDDKTSLLASIPQYENIIGMNVDGATEDKTEDKEHDKDLPDIGALKITGDNDKITKNNNVTIVPYEQFCKIVDRLNEQPRNTKDVVVRSDKQSSESSTGSGNNSDGEVDNLIDIETFSVKGEATVNKGKFGVGNNDSKTTSNKGSPKGTKTAWPAQKKRDTSAVKPCRFWCRTGFCSYGQNCRYVHVMPQTPEGLRSVELERVPDWWVAKQEGRDCGGGDYDESSFRGRRRQSTSPRPPPNCHRISAFNSAMQTSRPPRNWKKSTQQANKDSASPQGTKTAATQVVLDFDGVDLVDL</sequence>
<feature type="region of interest" description="Disordered" evidence="5">
    <location>
        <begin position="186"/>
        <end position="214"/>
    </location>
</feature>
<evidence type="ECO:0000256" key="5">
    <source>
        <dbReference type="SAM" id="MobiDB-lite"/>
    </source>
</evidence>
<dbReference type="InterPro" id="IPR000571">
    <property type="entry name" value="Znf_CCCH"/>
</dbReference>
<evidence type="ECO:0000256" key="2">
    <source>
        <dbReference type="ARBA" id="ARBA00022771"/>
    </source>
</evidence>
<reference evidence="7 8" key="1">
    <citation type="submission" date="2024-01" db="EMBL/GenBank/DDBJ databases">
        <authorList>
            <person name="Allen C."/>
            <person name="Tagirdzhanova G."/>
        </authorList>
    </citation>
    <scope>NUCLEOTIDE SEQUENCE [LARGE SCALE GENOMIC DNA]</scope>
</reference>
<evidence type="ECO:0000256" key="1">
    <source>
        <dbReference type="ARBA" id="ARBA00022723"/>
    </source>
</evidence>
<feature type="zinc finger region" description="C3H1-type" evidence="4">
    <location>
        <begin position="266"/>
        <end position="294"/>
    </location>
</feature>
<feature type="region of interest" description="Disordered" evidence="5">
    <location>
        <begin position="323"/>
        <end position="386"/>
    </location>
</feature>
<feature type="compositionally biased region" description="Polar residues" evidence="5">
    <location>
        <begin position="352"/>
        <end position="386"/>
    </location>
</feature>
<keyword evidence="3 4" id="KW-0862">Zinc</keyword>
<feature type="compositionally biased region" description="Polar residues" evidence="5">
    <location>
        <begin position="239"/>
        <end position="249"/>
    </location>
</feature>
<dbReference type="Gene3D" id="4.10.1000.10">
    <property type="entry name" value="Zinc finger, CCCH-type"/>
    <property type="match status" value="1"/>
</dbReference>
<accession>A0ABP0AX72</accession>
<gene>
    <name evidence="7" type="ORF">SBRCBS47491_001272</name>
</gene>
<evidence type="ECO:0000256" key="4">
    <source>
        <dbReference type="PROSITE-ProRule" id="PRU00723"/>
    </source>
</evidence>
<feature type="compositionally biased region" description="Basic and acidic residues" evidence="5">
    <location>
        <begin position="186"/>
        <end position="198"/>
    </location>
</feature>
<dbReference type="PROSITE" id="PS50103">
    <property type="entry name" value="ZF_C3H1"/>
    <property type="match status" value="1"/>
</dbReference>